<organism evidence="2 3">
    <name type="scientific">Microbispora oryzae</name>
    <dbReference type="NCBI Taxonomy" id="2806554"/>
    <lineage>
        <taxon>Bacteria</taxon>
        <taxon>Bacillati</taxon>
        <taxon>Actinomycetota</taxon>
        <taxon>Actinomycetes</taxon>
        <taxon>Streptosporangiales</taxon>
        <taxon>Streptosporangiaceae</taxon>
        <taxon>Microbispora</taxon>
    </lineage>
</organism>
<keyword evidence="3" id="KW-1185">Reference proteome</keyword>
<name>A0A940WI41_9ACTN</name>
<proteinExistence type="predicted"/>
<dbReference type="RefSeq" id="WP_210155692.1">
    <property type="nucleotide sequence ID" value="NZ_JAFCNB010000005.1"/>
</dbReference>
<dbReference type="Proteomes" id="UP000674234">
    <property type="component" value="Unassembled WGS sequence"/>
</dbReference>
<dbReference type="EMBL" id="JAFCNB010000005">
    <property type="protein sequence ID" value="MBP2704387.1"/>
    <property type="molecule type" value="Genomic_DNA"/>
</dbReference>
<feature type="transmembrane region" description="Helical" evidence="1">
    <location>
        <begin position="6"/>
        <end position="25"/>
    </location>
</feature>
<keyword evidence="1" id="KW-0812">Transmembrane</keyword>
<sequence>MDFAQLPIVQGGALAVLLAVLWLVFRGQLKPRKDLDDLRADHAKMIEYLRADRDARLADAERDAERGWAAYEKERAAHERTRQALVDQATAAALPALAAAETTEKILSEFQQRPGARA</sequence>
<keyword evidence="1" id="KW-1133">Transmembrane helix</keyword>
<comment type="caution">
    <text evidence="2">The sequence shown here is derived from an EMBL/GenBank/DDBJ whole genome shotgun (WGS) entry which is preliminary data.</text>
</comment>
<dbReference type="AlphaFoldDB" id="A0A940WI41"/>
<evidence type="ECO:0000313" key="2">
    <source>
        <dbReference type="EMBL" id="MBP2704387.1"/>
    </source>
</evidence>
<keyword evidence="1" id="KW-0472">Membrane</keyword>
<evidence type="ECO:0000256" key="1">
    <source>
        <dbReference type="SAM" id="Phobius"/>
    </source>
</evidence>
<accession>A0A940WI41</accession>
<evidence type="ECO:0000313" key="3">
    <source>
        <dbReference type="Proteomes" id="UP000674234"/>
    </source>
</evidence>
<gene>
    <name evidence="2" type="ORF">JOL79_11240</name>
</gene>
<protein>
    <submittedName>
        <fullName evidence="2">Uncharacterized protein</fullName>
    </submittedName>
</protein>
<reference evidence="2" key="1">
    <citation type="submission" date="2021-02" db="EMBL/GenBank/DDBJ databases">
        <title>Draft genome sequence of Microbispora sp. RL4-1S isolated from rice leaves in Thailand.</title>
        <authorList>
            <person name="Muangham S."/>
            <person name="Duangmal K."/>
        </authorList>
    </citation>
    <scope>NUCLEOTIDE SEQUENCE</scope>
    <source>
        <strain evidence="2">RL4-1S</strain>
    </source>
</reference>